<evidence type="ECO:0000313" key="2">
    <source>
        <dbReference type="Proteomes" id="UP000425817"/>
    </source>
</evidence>
<dbReference type="EMBL" id="CP046622">
    <property type="protein sequence ID" value="QGW80398.1"/>
    <property type="molecule type" value="Genomic_DNA"/>
</dbReference>
<evidence type="ECO:0000313" key="1">
    <source>
        <dbReference type="EMBL" id="QGW80398.1"/>
    </source>
</evidence>
<dbReference type="RefSeq" id="WP_157611587.1">
    <property type="nucleotide sequence ID" value="NZ_CP046622.1"/>
</dbReference>
<evidence type="ECO:0008006" key="3">
    <source>
        <dbReference type="Google" id="ProtNLM"/>
    </source>
</evidence>
<dbReference type="AlphaFoldDB" id="A0A6I6HEH0"/>
<protein>
    <recommendedName>
        <fullName evidence="3">DUF1795 domain-containing protein</fullName>
    </recommendedName>
</protein>
<proteinExistence type="predicted"/>
<organism evidence="1 2">
    <name type="scientific">Variovorax paradoxus</name>
    <dbReference type="NCBI Taxonomy" id="34073"/>
    <lineage>
        <taxon>Bacteria</taxon>
        <taxon>Pseudomonadati</taxon>
        <taxon>Pseudomonadota</taxon>
        <taxon>Betaproteobacteria</taxon>
        <taxon>Burkholderiales</taxon>
        <taxon>Comamonadaceae</taxon>
        <taxon>Variovorax</taxon>
    </lineage>
</organism>
<name>A0A6I6HEH0_VARPD</name>
<reference evidence="1 2" key="1">
    <citation type="submission" date="2019-12" db="EMBL/GenBank/DDBJ databases">
        <title>Hybrid Genome Assemblies of two High G+C Isolates from Undergraduate Microbiology Courses.</title>
        <authorList>
            <person name="Ne Ville C.J."/>
            <person name="Enright D."/>
            <person name="Hernandez I."/>
            <person name="Dodsworth J."/>
            <person name="Orwin P.M."/>
        </authorList>
    </citation>
    <scope>NUCLEOTIDE SEQUENCE [LARGE SCALE GENOMIC DNA]</scope>
    <source>
        <strain evidence="1 2">CSUSB</strain>
    </source>
</reference>
<sequence>MKLEHGVTINMPVDWIPSNSAGRQAMLGKMMSTSGDAERIARGESTTTTLLARHVGPQPFGTSVRIVSQPHNASEINITTVTEDDLRAYSKQAETLMSNTLRSLNMELLKLSPLRRVKLAGRPALFSEAVETTPRGNLYVRQYIVATSDHNFRVTFHMQDSERATWMPMVELMERSIKLAD</sequence>
<gene>
    <name evidence="1" type="ORF">GOQ09_01780</name>
</gene>
<dbReference type="Proteomes" id="UP000425817">
    <property type="component" value="Chromosome"/>
</dbReference>
<accession>A0A6I6HEH0</accession>